<feature type="chain" id="PRO_5008539266" description="Lipoprotein" evidence="1">
    <location>
        <begin position="30"/>
        <end position="174"/>
    </location>
</feature>
<evidence type="ECO:0008006" key="4">
    <source>
        <dbReference type="Google" id="ProtNLM"/>
    </source>
</evidence>
<organism evidence="2 3">
    <name type="scientific">Secundilactobacillus paracollinoides</name>
    <dbReference type="NCBI Taxonomy" id="240427"/>
    <lineage>
        <taxon>Bacteria</taxon>
        <taxon>Bacillati</taxon>
        <taxon>Bacillota</taxon>
        <taxon>Bacilli</taxon>
        <taxon>Lactobacillales</taxon>
        <taxon>Lactobacillaceae</taxon>
        <taxon>Secundilactobacillus</taxon>
    </lineage>
</organism>
<evidence type="ECO:0000256" key="1">
    <source>
        <dbReference type="SAM" id="SignalP"/>
    </source>
</evidence>
<proteinExistence type="predicted"/>
<reference evidence="2 3" key="1">
    <citation type="submission" date="2016-03" db="EMBL/GenBank/DDBJ databases">
        <title>Pediococcus and Lactobacillus from brewery environment - whole genome sequencing and assembly.</title>
        <authorList>
            <person name="Behr J."/>
            <person name="Geissler A.J."/>
            <person name="Vogel R.F."/>
        </authorList>
    </citation>
    <scope>NUCLEOTIDE SEQUENCE [LARGE SCALE GENOMIC DNA]</scope>
    <source>
        <strain evidence="2 3">TMW 1.1995</strain>
    </source>
</reference>
<protein>
    <recommendedName>
        <fullName evidence="4">Lipoprotein</fullName>
    </recommendedName>
</protein>
<dbReference type="AlphaFoldDB" id="A0A1B2J215"/>
<evidence type="ECO:0000313" key="2">
    <source>
        <dbReference type="EMBL" id="ANZ68330.1"/>
    </source>
</evidence>
<dbReference type="STRING" id="240427.AYR62_03115"/>
<dbReference type="EMBL" id="CP014924">
    <property type="protein sequence ID" value="ANZ68330.1"/>
    <property type="molecule type" value="Genomic_DNA"/>
</dbReference>
<evidence type="ECO:0000313" key="3">
    <source>
        <dbReference type="Proteomes" id="UP000093267"/>
    </source>
</evidence>
<feature type="signal peptide" evidence="1">
    <location>
        <begin position="1"/>
        <end position="29"/>
    </location>
</feature>
<dbReference type="Proteomes" id="UP000093267">
    <property type="component" value="Chromosome"/>
</dbReference>
<name>A0A1B2J215_9LACO</name>
<accession>A0A1B2J215</accession>
<gene>
    <name evidence="2" type="ORF">AYR63_15155</name>
</gene>
<keyword evidence="1" id="KW-0732">Signal</keyword>
<keyword evidence="3" id="KW-1185">Reference proteome</keyword>
<dbReference type="PROSITE" id="PS51257">
    <property type="entry name" value="PROKAR_LIPOPROTEIN"/>
    <property type="match status" value="1"/>
</dbReference>
<dbReference type="RefSeq" id="WP_065903663.1">
    <property type="nucleotide sequence ID" value="NZ_CP014924.1"/>
</dbReference>
<sequence length="174" mass="18268">MINKHWGMLASIAAVALILTSCGSNSSQAKKNSSSASSSAKVFKPKASATNKTAVKATASATPSVATTALSPIAGKYIEDKSTQQASGVTYSNFYWKNGAWHWVQSISRGLLQDAKVKSASTSSEGITTLKMDDVGDSNTFDLTLTPLQDNLGYNVKSSKAEVNNSYMVGDTDG</sequence>